<keyword evidence="3" id="KW-0804">Transcription</keyword>
<evidence type="ECO:0000313" key="5">
    <source>
        <dbReference type="EMBL" id="KAI5411763.1"/>
    </source>
</evidence>
<gene>
    <name evidence="5" type="ORF">KIW84_056727</name>
</gene>
<feature type="compositionally biased region" description="Basic and acidic residues" evidence="4">
    <location>
        <begin position="40"/>
        <end position="49"/>
    </location>
</feature>
<evidence type="ECO:0000256" key="3">
    <source>
        <dbReference type="ARBA" id="ARBA00023163"/>
    </source>
</evidence>
<dbReference type="Proteomes" id="UP001058974">
    <property type="component" value="Chromosome 5"/>
</dbReference>
<feature type="compositionally biased region" description="Polar residues" evidence="4">
    <location>
        <begin position="309"/>
        <end position="318"/>
    </location>
</feature>
<accession>A0A9D4WZ39</accession>
<dbReference type="PANTHER" id="PTHR33388">
    <property type="entry name" value="OS01G0212500 PROTEIN"/>
    <property type="match status" value="1"/>
</dbReference>
<dbReference type="OrthoDB" id="1926221at2759"/>
<feature type="compositionally biased region" description="Low complexity" evidence="4">
    <location>
        <begin position="216"/>
        <end position="236"/>
    </location>
</feature>
<keyword evidence="1" id="KW-0678">Repressor</keyword>
<keyword evidence="6" id="KW-1185">Reference proteome</keyword>
<dbReference type="InterPro" id="IPR040356">
    <property type="entry name" value="SPEAR"/>
</dbReference>
<reference evidence="5 6" key="1">
    <citation type="journal article" date="2022" name="Nat. Genet.">
        <title>Improved pea reference genome and pan-genome highlight genomic features and evolutionary characteristics.</title>
        <authorList>
            <person name="Yang T."/>
            <person name="Liu R."/>
            <person name="Luo Y."/>
            <person name="Hu S."/>
            <person name="Wang D."/>
            <person name="Wang C."/>
            <person name="Pandey M.K."/>
            <person name="Ge S."/>
            <person name="Xu Q."/>
            <person name="Li N."/>
            <person name="Li G."/>
            <person name="Huang Y."/>
            <person name="Saxena R.K."/>
            <person name="Ji Y."/>
            <person name="Li M."/>
            <person name="Yan X."/>
            <person name="He Y."/>
            <person name="Liu Y."/>
            <person name="Wang X."/>
            <person name="Xiang C."/>
            <person name="Varshney R.K."/>
            <person name="Ding H."/>
            <person name="Gao S."/>
            <person name="Zong X."/>
        </authorList>
    </citation>
    <scope>NUCLEOTIDE SEQUENCE [LARGE SCALE GENOMIC DNA]</scope>
    <source>
        <strain evidence="5 6">cv. Zhongwan 6</strain>
    </source>
</reference>
<evidence type="ECO:0000256" key="1">
    <source>
        <dbReference type="ARBA" id="ARBA00022491"/>
    </source>
</evidence>
<dbReference type="EMBL" id="JAMSHJ010000005">
    <property type="protein sequence ID" value="KAI5411763.1"/>
    <property type="molecule type" value="Genomic_DNA"/>
</dbReference>
<keyword evidence="2" id="KW-0805">Transcription regulation</keyword>
<name>A0A9D4WZ39_PEA</name>
<evidence type="ECO:0000256" key="4">
    <source>
        <dbReference type="SAM" id="MobiDB-lite"/>
    </source>
</evidence>
<protein>
    <submittedName>
        <fullName evidence="5">Uncharacterized protein</fullName>
    </submittedName>
</protein>
<feature type="compositionally biased region" description="Basic residues" evidence="4">
    <location>
        <begin position="19"/>
        <end position="29"/>
    </location>
</feature>
<dbReference type="AlphaFoldDB" id="A0A9D4WZ39"/>
<dbReference type="Gramene" id="PSAT_LOCUS20210_t1">
    <property type="protein sequence ID" value="CAL5200946.1"/>
    <property type="gene ID" value="PSAT_LOCUS20210"/>
</dbReference>
<evidence type="ECO:0000256" key="2">
    <source>
        <dbReference type="ARBA" id="ARBA00023015"/>
    </source>
</evidence>
<dbReference type="GO" id="GO:0003700">
    <property type="term" value="F:DNA-binding transcription factor activity"/>
    <property type="evidence" value="ECO:0007669"/>
    <property type="project" value="InterPro"/>
</dbReference>
<organism evidence="5 6">
    <name type="scientific">Pisum sativum</name>
    <name type="common">Garden pea</name>
    <name type="synonym">Lathyrus oleraceus</name>
    <dbReference type="NCBI Taxonomy" id="3888"/>
    <lineage>
        <taxon>Eukaryota</taxon>
        <taxon>Viridiplantae</taxon>
        <taxon>Streptophyta</taxon>
        <taxon>Embryophyta</taxon>
        <taxon>Tracheophyta</taxon>
        <taxon>Spermatophyta</taxon>
        <taxon>Magnoliopsida</taxon>
        <taxon>eudicotyledons</taxon>
        <taxon>Gunneridae</taxon>
        <taxon>Pentapetalae</taxon>
        <taxon>rosids</taxon>
        <taxon>fabids</taxon>
        <taxon>Fabales</taxon>
        <taxon>Fabaceae</taxon>
        <taxon>Papilionoideae</taxon>
        <taxon>50 kb inversion clade</taxon>
        <taxon>NPAAA clade</taxon>
        <taxon>Hologalegina</taxon>
        <taxon>IRL clade</taxon>
        <taxon>Fabeae</taxon>
        <taxon>Lathyrus</taxon>
    </lineage>
</organism>
<dbReference type="PANTHER" id="PTHR33388:SF1">
    <property type="entry name" value="PROTEIN SPEAR2"/>
    <property type="match status" value="1"/>
</dbReference>
<feature type="compositionally biased region" description="Low complexity" evidence="4">
    <location>
        <begin position="53"/>
        <end position="68"/>
    </location>
</feature>
<evidence type="ECO:0000313" key="6">
    <source>
        <dbReference type="Proteomes" id="UP001058974"/>
    </source>
</evidence>
<feature type="region of interest" description="Disordered" evidence="4">
    <location>
        <begin position="216"/>
        <end position="255"/>
    </location>
</feature>
<feature type="region of interest" description="Disordered" evidence="4">
    <location>
        <begin position="307"/>
        <end position="371"/>
    </location>
</feature>
<comment type="caution">
    <text evidence="5">The sequence shown here is derived from an EMBL/GenBank/DDBJ whole genome shotgun (WGS) entry which is preliminary data.</text>
</comment>
<dbReference type="Gramene" id="Psat05G0672700-T1">
    <property type="protein sequence ID" value="KAI5411763.1"/>
    <property type="gene ID" value="KIW84_056727"/>
</dbReference>
<feature type="compositionally biased region" description="Polar residues" evidence="4">
    <location>
        <begin position="241"/>
        <end position="251"/>
    </location>
</feature>
<sequence length="428" mass="46690">MAQEQDDQSRNNCINGGRSTKRPKQKKVPQRGLGVAQLEKILEEQHMKDGVVISPSKNSSTSSSSPTTISSFLPLPINNFNHSNVKDGAFILPSQNSTSSSSSPSSTTISNYLPLPITNFNHMNQNSSPSPLPLPPLDFRSPMSLQHLDGKASGTVPLNNSGVFGNVPKFWSSRELEYEKESFGMEHGLPFVPSLPFDSNPIWPLPNWVQRSQFHHQPSSQVVNSSSGTSSTHVPQLSVEPPSNQNSTSNGMPVRPTEKMMIGMKRPYPFSLGFSQTPLNYKLPSIGQVSTNGRTSCESESGFHLDAAMSTSRESQSCSASNSDPKSKKKDKGIKEFDGSFLTLAPPTPPTSCAISPSKPLELNNEESPEKNIEDQFSIPSGYTLVKQQKQQPTYSFIPAAKETQNGQTSRTQNGHEVEGTIDLNLKL</sequence>
<proteinExistence type="predicted"/>
<feature type="region of interest" description="Disordered" evidence="4">
    <location>
        <begin position="1"/>
        <end position="68"/>
    </location>
</feature>